<evidence type="ECO:0000313" key="1">
    <source>
        <dbReference type="EMBL" id="SOS36151.1"/>
    </source>
</evidence>
<dbReference type="Proteomes" id="UP000238093">
    <property type="component" value="Chromosome I"/>
</dbReference>
<accession>A0A2K4WJU4</accession>
<protein>
    <submittedName>
        <fullName evidence="1">Uncharacterized protein</fullName>
    </submittedName>
</protein>
<evidence type="ECO:0000313" key="2">
    <source>
        <dbReference type="Proteomes" id="UP000238093"/>
    </source>
</evidence>
<gene>
    <name evidence="1" type="ORF">CFBP6411_04794</name>
</gene>
<organism evidence="1 2">
    <name type="scientific">Pseudomonas syringae group genomosp. 3</name>
    <dbReference type="NCBI Taxonomy" id="251701"/>
    <lineage>
        <taxon>Bacteria</taxon>
        <taxon>Pseudomonadati</taxon>
        <taxon>Pseudomonadota</taxon>
        <taxon>Gammaproteobacteria</taxon>
        <taxon>Pseudomonadales</taxon>
        <taxon>Pseudomonadaceae</taxon>
        <taxon>Pseudomonas</taxon>
    </lineage>
</organism>
<proteinExistence type="predicted"/>
<reference evidence="1 2" key="1">
    <citation type="submission" date="2017-11" db="EMBL/GenBank/DDBJ databases">
        <authorList>
            <person name="Han C.G."/>
        </authorList>
    </citation>
    <scope>NUCLEOTIDE SEQUENCE [LARGE SCALE GENOMIC DNA]</scope>
    <source>
        <strain evidence="1">CFBP6411</strain>
    </source>
</reference>
<sequence length="41" mass="4828">MDDAARFAFYENIYFYELERKVANGYVHVQGDSDFASCKTR</sequence>
<dbReference type="EMBL" id="LT963408">
    <property type="protein sequence ID" value="SOS36151.1"/>
    <property type="molecule type" value="Genomic_DNA"/>
</dbReference>
<dbReference type="AlphaFoldDB" id="A0A2K4WJU4"/>
<name>A0A2K4WJU4_9PSED</name>